<proteinExistence type="predicted"/>
<organism evidence="2 3">
    <name type="scientific">Tanacetum coccineum</name>
    <dbReference type="NCBI Taxonomy" id="301880"/>
    <lineage>
        <taxon>Eukaryota</taxon>
        <taxon>Viridiplantae</taxon>
        <taxon>Streptophyta</taxon>
        <taxon>Embryophyta</taxon>
        <taxon>Tracheophyta</taxon>
        <taxon>Spermatophyta</taxon>
        <taxon>Magnoliopsida</taxon>
        <taxon>eudicotyledons</taxon>
        <taxon>Gunneridae</taxon>
        <taxon>Pentapetalae</taxon>
        <taxon>asterids</taxon>
        <taxon>campanulids</taxon>
        <taxon>Asterales</taxon>
        <taxon>Asteraceae</taxon>
        <taxon>Asteroideae</taxon>
        <taxon>Anthemideae</taxon>
        <taxon>Anthemidinae</taxon>
        <taxon>Tanacetum</taxon>
    </lineage>
</organism>
<feature type="region of interest" description="Disordered" evidence="1">
    <location>
        <begin position="183"/>
        <end position="265"/>
    </location>
</feature>
<accession>A0ABQ4Y2B9</accession>
<feature type="compositionally biased region" description="Pro residues" evidence="1">
    <location>
        <begin position="185"/>
        <end position="198"/>
    </location>
</feature>
<protein>
    <submittedName>
        <fullName evidence="2">Uncharacterized protein</fullName>
    </submittedName>
</protein>
<evidence type="ECO:0000313" key="3">
    <source>
        <dbReference type="Proteomes" id="UP001151760"/>
    </source>
</evidence>
<gene>
    <name evidence="2" type="ORF">Tco_0704352</name>
</gene>
<dbReference type="Proteomes" id="UP001151760">
    <property type="component" value="Unassembled WGS sequence"/>
</dbReference>
<keyword evidence="3" id="KW-1185">Reference proteome</keyword>
<feature type="compositionally biased region" description="Acidic residues" evidence="1">
    <location>
        <begin position="233"/>
        <end position="259"/>
    </location>
</feature>
<sequence>MVAAMACIWAFSDLTPDPVVLAVITGFGYCFYIGRFETLGCLVGQPHLGCVSSLIQTVLERQDETEIISNWPNYSASAWASKNIGQEVSKKRGNCQKIDRQRRTTPNPYSAANQFEGVTDWYQDPRYSSCGFHGYITVPSCQLFRGLSDIGSLGVDGPPVMPDDPYAYVAAAFQALPSLDYVPGPEYPPSPDFVPEPIYPGYIPDSDPEEDPEEDDDEDPEEDPADYPADGGDNGDDEDESSDDDEDDDVDIEGDEEEDGQHTTA</sequence>
<evidence type="ECO:0000313" key="2">
    <source>
        <dbReference type="EMBL" id="GJS71511.1"/>
    </source>
</evidence>
<reference evidence="2" key="2">
    <citation type="submission" date="2022-01" db="EMBL/GenBank/DDBJ databases">
        <authorList>
            <person name="Yamashiro T."/>
            <person name="Shiraishi A."/>
            <person name="Satake H."/>
            <person name="Nakayama K."/>
        </authorList>
    </citation>
    <scope>NUCLEOTIDE SEQUENCE</scope>
</reference>
<feature type="compositionally biased region" description="Acidic residues" evidence="1">
    <location>
        <begin position="206"/>
        <end position="225"/>
    </location>
</feature>
<evidence type="ECO:0000256" key="1">
    <source>
        <dbReference type="SAM" id="MobiDB-lite"/>
    </source>
</evidence>
<comment type="caution">
    <text evidence="2">The sequence shown here is derived from an EMBL/GenBank/DDBJ whole genome shotgun (WGS) entry which is preliminary data.</text>
</comment>
<name>A0ABQ4Y2B9_9ASTR</name>
<dbReference type="EMBL" id="BQNB010010012">
    <property type="protein sequence ID" value="GJS71511.1"/>
    <property type="molecule type" value="Genomic_DNA"/>
</dbReference>
<reference evidence="2" key="1">
    <citation type="journal article" date="2022" name="Int. J. Mol. Sci.">
        <title>Draft Genome of Tanacetum Coccineum: Genomic Comparison of Closely Related Tanacetum-Family Plants.</title>
        <authorList>
            <person name="Yamashiro T."/>
            <person name="Shiraishi A."/>
            <person name="Nakayama K."/>
            <person name="Satake H."/>
        </authorList>
    </citation>
    <scope>NUCLEOTIDE SEQUENCE</scope>
</reference>